<dbReference type="Proteomes" id="UP000307943">
    <property type="component" value="Unassembled WGS sequence"/>
</dbReference>
<reference evidence="2 3" key="1">
    <citation type="submission" date="2019-05" db="EMBL/GenBank/DDBJ databases">
        <title>We sequenced the genome of Paenibacillus hemerocallicola KCTC 33185 for further insight into its adaptation and study the phylogeny of Paenibacillus.</title>
        <authorList>
            <person name="Narsing Rao M.P."/>
        </authorList>
    </citation>
    <scope>NUCLEOTIDE SEQUENCE [LARGE SCALE GENOMIC DNA]</scope>
    <source>
        <strain evidence="2 3">KCTC 33185</strain>
    </source>
</reference>
<protein>
    <submittedName>
        <fullName evidence="2">Uncharacterized protein</fullName>
    </submittedName>
</protein>
<comment type="caution">
    <text evidence="2">The sequence shown here is derived from an EMBL/GenBank/DDBJ whole genome shotgun (WGS) entry which is preliminary data.</text>
</comment>
<keyword evidence="3" id="KW-1185">Reference proteome</keyword>
<gene>
    <name evidence="2" type="ORF">FE784_36130</name>
</gene>
<feature type="region of interest" description="Disordered" evidence="1">
    <location>
        <begin position="1"/>
        <end position="48"/>
    </location>
</feature>
<name>A0A5C4SXK3_9BACL</name>
<proteinExistence type="predicted"/>
<evidence type="ECO:0000313" key="3">
    <source>
        <dbReference type="Proteomes" id="UP000307943"/>
    </source>
</evidence>
<dbReference type="RefSeq" id="WP_139607104.1">
    <property type="nucleotide sequence ID" value="NZ_VDCQ01000085.1"/>
</dbReference>
<evidence type="ECO:0000256" key="1">
    <source>
        <dbReference type="SAM" id="MobiDB-lite"/>
    </source>
</evidence>
<sequence length="83" mass="9072">MAACRRTGGSLADGSLADGLRRRQNESGNKADEATGQAPEQKQPMDLVFYSSPGDFDEASFMARFGDKIHEKFPYITPNSLSE</sequence>
<evidence type="ECO:0000313" key="2">
    <source>
        <dbReference type="EMBL" id="TNJ60297.1"/>
    </source>
</evidence>
<feature type="compositionally biased region" description="Basic and acidic residues" evidence="1">
    <location>
        <begin position="19"/>
        <end position="33"/>
    </location>
</feature>
<accession>A0A5C4SXK3</accession>
<organism evidence="2 3">
    <name type="scientific">Paenibacillus hemerocallicola</name>
    <dbReference type="NCBI Taxonomy" id="1172614"/>
    <lineage>
        <taxon>Bacteria</taxon>
        <taxon>Bacillati</taxon>
        <taxon>Bacillota</taxon>
        <taxon>Bacilli</taxon>
        <taxon>Bacillales</taxon>
        <taxon>Paenibacillaceae</taxon>
        <taxon>Paenibacillus</taxon>
    </lineage>
</organism>
<dbReference type="EMBL" id="VDCQ01000085">
    <property type="protein sequence ID" value="TNJ60297.1"/>
    <property type="molecule type" value="Genomic_DNA"/>
</dbReference>
<dbReference type="AlphaFoldDB" id="A0A5C4SXK3"/>